<evidence type="ECO:0000256" key="1">
    <source>
        <dbReference type="SAM" id="MobiDB-lite"/>
    </source>
</evidence>
<evidence type="ECO:0000313" key="2">
    <source>
        <dbReference type="EMBL" id="MBW82716.1"/>
    </source>
</evidence>
<organism evidence="2">
    <name type="scientific">Rhizophora mucronata</name>
    <name type="common">Asiatic mangrove</name>
    <dbReference type="NCBI Taxonomy" id="61149"/>
    <lineage>
        <taxon>Eukaryota</taxon>
        <taxon>Viridiplantae</taxon>
        <taxon>Streptophyta</taxon>
        <taxon>Embryophyta</taxon>
        <taxon>Tracheophyta</taxon>
        <taxon>Spermatophyta</taxon>
        <taxon>Magnoliopsida</taxon>
        <taxon>eudicotyledons</taxon>
        <taxon>Gunneridae</taxon>
        <taxon>Pentapetalae</taxon>
        <taxon>rosids</taxon>
        <taxon>fabids</taxon>
        <taxon>Malpighiales</taxon>
        <taxon>Rhizophoraceae</taxon>
        <taxon>Rhizophora</taxon>
    </lineage>
</organism>
<dbReference type="AlphaFoldDB" id="A0A2P2INF0"/>
<feature type="region of interest" description="Disordered" evidence="1">
    <location>
        <begin position="1"/>
        <end position="20"/>
    </location>
</feature>
<name>A0A2P2INF0_RHIMU</name>
<dbReference type="EMBL" id="GGEC01002233">
    <property type="protein sequence ID" value="MBW82716.1"/>
    <property type="molecule type" value="Transcribed_RNA"/>
</dbReference>
<reference evidence="2" key="1">
    <citation type="submission" date="2018-02" db="EMBL/GenBank/DDBJ databases">
        <title>Rhizophora mucronata_Transcriptome.</title>
        <authorList>
            <person name="Meera S.P."/>
            <person name="Sreeshan A."/>
            <person name="Augustine A."/>
        </authorList>
    </citation>
    <scope>NUCLEOTIDE SEQUENCE</scope>
    <source>
        <tissue evidence="2">Leaf</tissue>
    </source>
</reference>
<proteinExistence type="predicted"/>
<protein>
    <submittedName>
        <fullName evidence="2">Uncharacterized protein</fullName>
    </submittedName>
</protein>
<sequence length="133" mass="15703">MNFFPKTQLTKTSTSRQNTNNTDEVRLHAMTLHHSKKINGFLILLILSTTRNHCTPNHYILVGYLMKQFPHNFHIKHRIKPKKGRQNWNFLLKPHFNHITMSHPYAIMGTECTQCTNYSQGSHEVWLLVIQEH</sequence>
<accession>A0A2P2INF0</accession>